<evidence type="ECO:0000313" key="12">
    <source>
        <dbReference type="EMBL" id="MFC6034566.1"/>
    </source>
</evidence>
<accession>A0ABW1KV78</accession>
<feature type="transmembrane region" description="Helical" evidence="10">
    <location>
        <begin position="102"/>
        <end position="130"/>
    </location>
</feature>
<dbReference type="InterPro" id="IPR024791">
    <property type="entry name" value="Cyt_c/ubiquinol_Oxase_su3"/>
</dbReference>
<evidence type="ECO:0000256" key="5">
    <source>
        <dbReference type="ARBA" id="ARBA00022967"/>
    </source>
</evidence>
<dbReference type="PROSITE" id="PS50253">
    <property type="entry name" value="COX3"/>
    <property type="match status" value="1"/>
</dbReference>
<evidence type="ECO:0000256" key="2">
    <source>
        <dbReference type="ARBA" id="ARBA00010581"/>
    </source>
</evidence>
<dbReference type="SUPFAM" id="SSF81452">
    <property type="entry name" value="Cytochrome c oxidase subunit III-like"/>
    <property type="match status" value="1"/>
</dbReference>
<dbReference type="Gene3D" id="1.20.120.80">
    <property type="entry name" value="Cytochrome c oxidase, subunit III, four-helix bundle"/>
    <property type="match status" value="1"/>
</dbReference>
<dbReference type="InterPro" id="IPR000298">
    <property type="entry name" value="Cyt_c_oxidase-like_su3"/>
</dbReference>
<feature type="domain" description="Heme-copper oxidase subunit III family profile" evidence="11">
    <location>
        <begin position="6"/>
        <end position="318"/>
    </location>
</feature>
<keyword evidence="7 10" id="KW-0472">Membrane</keyword>
<dbReference type="RefSeq" id="WP_379880104.1">
    <property type="nucleotide sequence ID" value="NZ_JBHPON010000001.1"/>
</dbReference>
<dbReference type="InterPro" id="IPR035973">
    <property type="entry name" value="Cyt_c_oxidase_su3-like_sf"/>
</dbReference>
<organism evidence="12 13">
    <name type="scientific">Hyphococcus aureus</name>
    <dbReference type="NCBI Taxonomy" id="2666033"/>
    <lineage>
        <taxon>Bacteria</taxon>
        <taxon>Pseudomonadati</taxon>
        <taxon>Pseudomonadota</taxon>
        <taxon>Alphaproteobacteria</taxon>
        <taxon>Parvularculales</taxon>
        <taxon>Parvularculaceae</taxon>
        <taxon>Hyphococcus</taxon>
    </lineage>
</organism>
<dbReference type="Pfam" id="PF00510">
    <property type="entry name" value="COX3"/>
    <property type="match status" value="2"/>
</dbReference>
<name>A0ABW1KV78_9PROT</name>
<sequence>MAGDEVKHEYHLVNPSPWPLVGSISAAIMMIGAVAWMKSSGGGVLIGGANEDGGAKMFSLSGNWMFMLGFAGVLVTMIGWWRDIIKESLTGENTSTVVRLGLRYGMLLFIASEVMFFAAWFWAFFGAALFPTAFEPVMLADGAQMLNANGDPAFIGNDGRVHAMGGVWPPVGVEPLSAWGLPLLNTLILLLSGTTVTWAHYAVQHNDQKGLVQGLVLTIILGMIFTALQAVEYNEALSLGMFKFSGGGIYGSSFFMATGFHGLHVIIGTLFLIVCLFRAMAGHFTPERHFGFECAAWYWHFVDVVWLFLFAFIYVLGNQGLLS</sequence>
<evidence type="ECO:0000256" key="10">
    <source>
        <dbReference type="SAM" id="Phobius"/>
    </source>
</evidence>
<keyword evidence="4 10" id="KW-0812">Transmembrane</keyword>
<dbReference type="Gene3D" id="1.10.287.70">
    <property type="match status" value="1"/>
</dbReference>
<evidence type="ECO:0000259" key="11">
    <source>
        <dbReference type="PROSITE" id="PS50253"/>
    </source>
</evidence>
<evidence type="ECO:0000256" key="8">
    <source>
        <dbReference type="ARBA" id="ARBA00031400"/>
    </source>
</evidence>
<comment type="caution">
    <text evidence="12">The sequence shown here is derived from an EMBL/GenBank/DDBJ whole genome shotgun (WGS) entry which is preliminary data.</text>
</comment>
<evidence type="ECO:0000256" key="6">
    <source>
        <dbReference type="ARBA" id="ARBA00022989"/>
    </source>
</evidence>
<gene>
    <name evidence="12" type="ORF">ACFMB1_03365</name>
</gene>
<comment type="subcellular location">
    <subcellularLocation>
        <location evidence="1">Membrane</location>
        <topology evidence="1">Multi-pass membrane protein</topology>
    </subcellularLocation>
</comment>
<feature type="transmembrane region" description="Helical" evidence="10">
    <location>
        <begin position="57"/>
        <end position="81"/>
    </location>
</feature>
<dbReference type="CDD" id="cd01665">
    <property type="entry name" value="Cyt_c_Oxidase_III"/>
    <property type="match status" value="1"/>
</dbReference>
<dbReference type="EC" id="7.1.1.9" evidence="3"/>
<feature type="transmembrane region" description="Helical" evidence="10">
    <location>
        <begin position="251"/>
        <end position="277"/>
    </location>
</feature>
<protein>
    <recommendedName>
        <fullName evidence="3">cytochrome-c oxidase</fullName>
        <ecNumber evidence="3">7.1.1.9</ecNumber>
    </recommendedName>
    <alternativeName>
        <fullName evidence="8">Cytochrome aa3 subunit 3</fullName>
    </alternativeName>
    <alternativeName>
        <fullName evidence="9">Cytochrome c oxidase polypeptide III</fullName>
    </alternativeName>
</protein>
<keyword evidence="6 10" id="KW-1133">Transmembrane helix</keyword>
<dbReference type="PANTHER" id="PTHR11403:SF7">
    <property type="entry name" value="CYTOCHROME C OXIDASE SUBUNIT 3"/>
    <property type="match status" value="1"/>
</dbReference>
<evidence type="ECO:0000256" key="3">
    <source>
        <dbReference type="ARBA" id="ARBA00012949"/>
    </source>
</evidence>
<proteinExistence type="inferred from homology"/>
<reference evidence="12 13" key="1">
    <citation type="submission" date="2024-09" db="EMBL/GenBank/DDBJ databases">
        <authorList>
            <person name="Zhang Z.-H."/>
        </authorList>
    </citation>
    <scope>NUCLEOTIDE SEQUENCE [LARGE SCALE GENOMIC DNA]</scope>
    <source>
        <strain evidence="12 13">HHTR114</strain>
    </source>
</reference>
<feature type="transmembrane region" description="Helical" evidence="10">
    <location>
        <begin position="211"/>
        <end position="231"/>
    </location>
</feature>
<keyword evidence="13" id="KW-1185">Reference proteome</keyword>
<feature type="transmembrane region" description="Helical" evidence="10">
    <location>
        <begin position="20"/>
        <end position="37"/>
    </location>
</feature>
<dbReference type="Proteomes" id="UP001596116">
    <property type="component" value="Unassembled WGS sequence"/>
</dbReference>
<dbReference type="InterPro" id="IPR033945">
    <property type="entry name" value="Cyt_c_oxase_su3_dom"/>
</dbReference>
<evidence type="ECO:0000256" key="4">
    <source>
        <dbReference type="ARBA" id="ARBA00022692"/>
    </source>
</evidence>
<dbReference type="InterPro" id="IPR013833">
    <property type="entry name" value="Cyt_c_oxidase_su3_a-hlx"/>
</dbReference>
<dbReference type="EMBL" id="JBHPON010000001">
    <property type="protein sequence ID" value="MFC6034566.1"/>
    <property type="molecule type" value="Genomic_DNA"/>
</dbReference>
<keyword evidence="5" id="KW-1278">Translocase</keyword>
<comment type="similarity">
    <text evidence="2">Belongs to the cytochrome c oxidase subunit 3 family.</text>
</comment>
<evidence type="ECO:0000256" key="9">
    <source>
        <dbReference type="ARBA" id="ARBA00031625"/>
    </source>
</evidence>
<feature type="transmembrane region" description="Helical" evidence="10">
    <location>
        <begin position="178"/>
        <end position="199"/>
    </location>
</feature>
<evidence type="ECO:0000313" key="13">
    <source>
        <dbReference type="Proteomes" id="UP001596116"/>
    </source>
</evidence>
<evidence type="ECO:0000256" key="1">
    <source>
        <dbReference type="ARBA" id="ARBA00004141"/>
    </source>
</evidence>
<dbReference type="PANTHER" id="PTHR11403">
    <property type="entry name" value="CYTOCHROME C OXIDASE SUBUNIT III"/>
    <property type="match status" value="1"/>
</dbReference>
<feature type="transmembrane region" description="Helical" evidence="10">
    <location>
        <begin position="297"/>
        <end position="317"/>
    </location>
</feature>
<evidence type="ECO:0000256" key="7">
    <source>
        <dbReference type="ARBA" id="ARBA00023136"/>
    </source>
</evidence>